<dbReference type="Proteomes" id="UP001215712">
    <property type="component" value="Unassembled WGS sequence"/>
</dbReference>
<feature type="transmembrane region" description="Helical" evidence="1">
    <location>
        <begin position="197"/>
        <end position="218"/>
    </location>
</feature>
<feature type="transmembrane region" description="Helical" evidence="1">
    <location>
        <begin position="15"/>
        <end position="39"/>
    </location>
</feature>
<dbReference type="PANTHER" id="PTHR37013">
    <property type="entry name" value="INTEGRAL MEMBRANE PROTEIN (AFU_ORTHOLOGUE AFUA_1G05950)-RELATED"/>
    <property type="match status" value="1"/>
</dbReference>
<feature type="transmembrane region" description="Helical" evidence="1">
    <location>
        <begin position="112"/>
        <end position="136"/>
    </location>
</feature>
<feature type="transmembrane region" description="Helical" evidence="1">
    <location>
        <begin position="156"/>
        <end position="174"/>
    </location>
</feature>
<evidence type="ECO:0000256" key="1">
    <source>
        <dbReference type="SAM" id="Phobius"/>
    </source>
</evidence>
<keyword evidence="1" id="KW-1133">Transmembrane helix</keyword>
<reference evidence="3" key="1">
    <citation type="journal article" date="2023" name="IMA Fungus">
        <title>Comparative genomic study of the Penicillium genus elucidates a diverse pangenome and 15 lateral gene transfer events.</title>
        <authorList>
            <person name="Petersen C."/>
            <person name="Sorensen T."/>
            <person name="Nielsen M.R."/>
            <person name="Sondergaard T.E."/>
            <person name="Sorensen J.L."/>
            <person name="Fitzpatrick D.A."/>
            <person name="Frisvad J.C."/>
            <person name="Nielsen K.L."/>
        </authorList>
    </citation>
    <scope>NUCLEOTIDE SEQUENCE</scope>
    <source>
        <strain evidence="3">IBT 17514</strain>
    </source>
</reference>
<evidence type="ECO:0000259" key="2">
    <source>
        <dbReference type="Pfam" id="PF24802"/>
    </source>
</evidence>
<sequence length="332" mass="37680">MNFLTLNSKLEPPDTYIICAFLSIALYNVLELSSTVFVTFKRRKGLYFWSFLAATWGIAIYSIGFILKDFGLANSITYFYVTLIVVGWCMMVTGQSLVLYSRLHLILHSRLILHLVLGMIIVNAIILHIPIIILCFGANSPLYTSFNIPYSVYERIQVAMFFVQESIISGLYVYETSKMLHSERGIIEIHGDAGKRLLLYLILISVTVLVLDVVILVLEFAGRYALQTAIKGFIYSVKLKLEFNILNKLVEFVQRSRNLDSSLIDGSGSRHSWNTQQEEEARAARRHQLTCPLAVFAHRVHRELEISTEKYISRVTHIAKKRSGVSTTAESG</sequence>
<evidence type="ECO:0000313" key="4">
    <source>
        <dbReference type="Proteomes" id="UP001215712"/>
    </source>
</evidence>
<accession>A0AAD6HE83</accession>
<keyword evidence="4" id="KW-1185">Reference proteome</keyword>
<protein>
    <recommendedName>
        <fullName evidence="2">DUF7703 domain-containing protein</fullName>
    </recommendedName>
</protein>
<feature type="transmembrane region" description="Helical" evidence="1">
    <location>
        <begin position="78"/>
        <end position="100"/>
    </location>
</feature>
<dbReference type="PANTHER" id="PTHR37013:SF3">
    <property type="entry name" value="INTEGRAL MEMBRANE PROTEIN (AFU_ORTHOLOGUE AFUA_1G05950)"/>
    <property type="match status" value="1"/>
</dbReference>
<keyword evidence="1" id="KW-0472">Membrane</keyword>
<feature type="domain" description="DUF7703" evidence="2">
    <location>
        <begin position="16"/>
        <end position="256"/>
    </location>
</feature>
<reference evidence="3" key="2">
    <citation type="submission" date="2023-01" db="EMBL/GenBank/DDBJ databases">
        <authorList>
            <person name="Petersen C."/>
        </authorList>
    </citation>
    <scope>NUCLEOTIDE SEQUENCE</scope>
    <source>
        <strain evidence="3">IBT 17514</strain>
    </source>
</reference>
<dbReference type="Pfam" id="PF24802">
    <property type="entry name" value="DUF7703"/>
    <property type="match status" value="1"/>
</dbReference>
<gene>
    <name evidence="3" type="ORF">N7493_010014</name>
</gene>
<keyword evidence="1" id="KW-0812">Transmembrane</keyword>
<organism evidence="3 4">
    <name type="scientific">Penicillium malachiteum</name>
    <dbReference type="NCBI Taxonomy" id="1324776"/>
    <lineage>
        <taxon>Eukaryota</taxon>
        <taxon>Fungi</taxon>
        <taxon>Dikarya</taxon>
        <taxon>Ascomycota</taxon>
        <taxon>Pezizomycotina</taxon>
        <taxon>Eurotiomycetes</taxon>
        <taxon>Eurotiomycetidae</taxon>
        <taxon>Eurotiales</taxon>
        <taxon>Aspergillaceae</taxon>
        <taxon>Penicillium</taxon>
    </lineage>
</organism>
<dbReference type="AlphaFoldDB" id="A0AAD6HE83"/>
<feature type="transmembrane region" description="Helical" evidence="1">
    <location>
        <begin position="46"/>
        <end position="66"/>
    </location>
</feature>
<dbReference type="EMBL" id="JAQJAN010000018">
    <property type="protein sequence ID" value="KAJ5709723.1"/>
    <property type="molecule type" value="Genomic_DNA"/>
</dbReference>
<name>A0AAD6HE83_9EURO</name>
<dbReference type="InterPro" id="IPR056120">
    <property type="entry name" value="DUF7703"/>
</dbReference>
<proteinExistence type="predicted"/>
<comment type="caution">
    <text evidence="3">The sequence shown here is derived from an EMBL/GenBank/DDBJ whole genome shotgun (WGS) entry which is preliminary data.</text>
</comment>
<evidence type="ECO:0000313" key="3">
    <source>
        <dbReference type="EMBL" id="KAJ5709723.1"/>
    </source>
</evidence>